<proteinExistence type="predicted"/>
<accession>A0A8S4S626</accession>
<keyword evidence="2" id="KW-1185">Reference proteome</keyword>
<evidence type="ECO:0000313" key="2">
    <source>
        <dbReference type="Proteomes" id="UP000838756"/>
    </source>
</evidence>
<reference evidence="1" key="1">
    <citation type="submission" date="2022-03" db="EMBL/GenBank/DDBJ databases">
        <authorList>
            <person name="Lindestad O."/>
        </authorList>
    </citation>
    <scope>NUCLEOTIDE SEQUENCE</scope>
</reference>
<dbReference type="AlphaFoldDB" id="A0A8S4S626"/>
<dbReference type="OrthoDB" id="7475696at2759"/>
<gene>
    <name evidence="1" type="primary">jg12483</name>
    <name evidence="1" type="ORF">PAEG_LOCUS22664</name>
</gene>
<dbReference type="EMBL" id="CAKXAJ010026076">
    <property type="protein sequence ID" value="CAH2254482.1"/>
    <property type="molecule type" value="Genomic_DNA"/>
</dbReference>
<dbReference type="Proteomes" id="UP000838756">
    <property type="component" value="Unassembled WGS sequence"/>
</dbReference>
<protein>
    <submittedName>
        <fullName evidence="1">Jg12483 protein</fullName>
    </submittedName>
</protein>
<sequence length="137" mass="14923">MLTVHLLGADKRCVYLCGVTIPACSGLYIAELDGATKSCIALAKYSRRMPIFFLAFLPKMNVRASVPEHDHPLGGRSSYCYGRAYHHSSRTQHLGTPTSIGSPSYVPRPFPLQLCDSLSYVGSSGSFTDLLIPDLIT</sequence>
<name>A0A8S4S626_9NEOP</name>
<evidence type="ECO:0000313" key="1">
    <source>
        <dbReference type="EMBL" id="CAH2254482.1"/>
    </source>
</evidence>
<organism evidence="1 2">
    <name type="scientific">Pararge aegeria aegeria</name>
    <dbReference type="NCBI Taxonomy" id="348720"/>
    <lineage>
        <taxon>Eukaryota</taxon>
        <taxon>Metazoa</taxon>
        <taxon>Ecdysozoa</taxon>
        <taxon>Arthropoda</taxon>
        <taxon>Hexapoda</taxon>
        <taxon>Insecta</taxon>
        <taxon>Pterygota</taxon>
        <taxon>Neoptera</taxon>
        <taxon>Endopterygota</taxon>
        <taxon>Lepidoptera</taxon>
        <taxon>Glossata</taxon>
        <taxon>Ditrysia</taxon>
        <taxon>Papilionoidea</taxon>
        <taxon>Nymphalidae</taxon>
        <taxon>Satyrinae</taxon>
        <taxon>Satyrini</taxon>
        <taxon>Parargina</taxon>
        <taxon>Pararge</taxon>
    </lineage>
</organism>
<comment type="caution">
    <text evidence="1">The sequence shown here is derived from an EMBL/GenBank/DDBJ whole genome shotgun (WGS) entry which is preliminary data.</text>
</comment>